<sequence length="546" mass="59328">MAKAINAILNLKDKFSKPIQNATKQTKEMERRTKQLNNSIKKMGSSLKNATVNAVKWGAVGAVAVGTKFLKDSVDAYKESLEQETKLQAVLMNTKGMTLEKIEAIKAYTGELQKVGVVEDDVITAGTQQLGTYQLQAETLKQLMPGMADLIAQTKGYNATAGDAVSVGNMLGKVMAGQTGALTRAGIIFSKAEEEVLKFGTEQEKATTLAKVLQANVGGVNKALAETDYGKIIQAKNAFGDMQEEVGARVMPILGKVATFVVEKLPVIEAFAYKTFDVVGKLYNTISPQFANLKQTLSIVAGFILSTIEKLKQWSPVLIPLISAIAIYNGVLLTAKAITTAVTFAQTLFNAVLMASPFIMVIGLISGLVAWLIHLYNTNENVRNVINNFWNALKKLFPPLEKLEQIGRKVVDTFGWIAEKVQGALSWIKDWNNTDVQSKDFDVNVNGNYNTSSSPKVNKNIPRHALGTRYFQGGITSISEGGRSETAILPSGTKILSHNASERLGNNNNRAVVNVTIQGNVIGNRQYMEEVGQYVGNKVILALDNM</sequence>
<keyword evidence="1" id="KW-0472">Membrane</keyword>
<dbReference type="AlphaFoldDB" id="V9HLL3"/>
<evidence type="ECO:0000313" key="2">
    <source>
        <dbReference type="EMBL" id="EHL18486.1"/>
    </source>
</evidence>
<comment type="caution">
    <text evidence="2">The sequence shown here is derived from an EMBL/GenBank/DDBJ whole genome shotgun (WGS) entry which is preliminary data.</text>
</comment>
<keyword evidence="1" id="KW-1133">Transmembrane helix</keyword>
<proteinExistence type="predicted"/>
<dbReference type="Proteomes" id="UP000017818">
    <property type="component" value="Unassembled WGS sequence"/>
</dbReference>
<feature type="transmembrane region" description="Helical" evidence="1">
    <location>
        <begin position="347"/>
        <end position="373"/>
    </location>
</feature>
<keyword evidence="1" id="KW-0812">Transmembrane</keyword>
<evidence type="ECO:0000313" key="3">
    <source>
        <dbReference type="Proteomes" id="UP000017818"/>
    </source>
</evidence>
<dbReference type="OrthoDB" id="90760at2"/>
<dbReference type="RefSeq" id="WP_009527697.1">
    <property type="nucleotide sequence ID" value="NZ_JH815225.1"/>
</dbReference>
<dbReference type="HOGENOM" id="CLU_438538_0_0_9"/>
<accession>V9HLL3</accession>
<feature type="transmembrane region" description="Helical" evidence="1">
    <location>
        <begin position="314"/>
        <end position="335"/>
    </location>
</feature>
<reference evidence="2 3" key="1">
    <citation type="submission" date="2012-05" db="EMBL/GenBank/DDBJ databases">
        <title>The Genome Sequence of Eubacteriaceae bacterium CM2.</title>
        <authorList>
            <consortium name="The Broad Institute Genome Sequencing Platform"/>
            <person name="Earl A."/>
            <person name="Ward D."/>
            <person name="Feldgarden M."/>
            <person name="Gevers D."/>
            <person name="Sizova M."/>
            <person name="Hazen A."/>
            <person name="Epstein S."/>
            <person name="Walker B."/>
            <person name="Young S.K."/>
            <person name="Zeng Q."/>
            <person name="Gargeya S."/>
            <person name="Fitzgerald M."/>
            <person name="Haas B."/>
            <person name="Abouelleil A."/>
            <person name="Alvarado L."/>
            <person name="Arachchi H.M."/>
            <person name="Berlin A."/>
            <person name="Chapman S.B."/>
            <person name="Goldberg J."/>
            <person name="Griggs A."/>
            <person name="Gujja S."/>
            <person name="Hansen M."/>
            <person name="Howarth C."/>
            <person name="Imamovic A."/>
            <person name="Larimer J."/>
            <person name="McCowen C."/>
            <person name="Montmayeur A."/>
            <person name="Murphy C."/>
            <person name="Neiman D."/>
            <person name="Pearson M."/>
            <person name="Priest M."/>
            <person name="Roberts A."/>
            <person name="Saif S."/>
            <person name="Shea T."/>
            <person name="Sisk P."/>
            <person name="Sykes S."/>
            <person name="Wortman J."/>
            <person name="Nusbaum C."/>
            <person name="Birren B."/>
        </authorList>
    </citation>
    <scope>NUCLEOTIDE SEQUENCE [LARGE SCALE GENOMIC DNA]</scope>
    <source>
        <strain evidence="2 3">CM2</strain>
    </source>
</reference>
<name>V9HLL3_9FIRM</name>
<evidence type="ECO:0000256" key="1">
    <source>
        <dbReference type="SAM" id="Phobius"/>
    </source>
</evidence>
<protein>
    <submittedName>
        <fullName evidence="2">Uncharacterized protein</fullName>
    </submittedName>
</protein>
<organism evidence="2 3">
    <name type="scientific">Peptoanaerobacter stomatis</name>
    <dbReference type="NCBI Taxonomy" id="796937"/>
    <lineage>
        <taxon>Bacteria</taxon>
        <taxon>Bacillati</taxon>
        <taxon>Bacillota</taxon>
        <taxon>Clostridia</taxon>
        <taxon>Peptostreptococcales</taxon>
        <taxon>Filifactoraceae</taxon>
        <taxon>Peptoanaerobacter</taxon>
    </lineage>
</organism>
<gene>
    <name evidence="2" type="ORF">HMPREF9630_00211</name>
</gene>
<dbReference type="EMBL" id="AFZF02000009">
    <property type="protein sequence ID" value="EHL18486.1"/>
    <property type="molecule type" value="Genomic_DNA"/>
</dbReference>